<evidence type="ECO:0000256" key="3">
    <source>
        <dbReference type="ARBA" id="ARBA00022692"/>
    </source>
</evidence>
<protein>
    <submittedName>
        <fullName evidence="9">Ca2:Cation Antiporter (CaCA) Family</fullName>
    </submittedName>
</protein>
<keyword evidence="3 7" id="KW-0812">Transmembrane</keyword>
<dbReference type="EMBL" id="JNBR01000036">
    <property type="protein sequence ID" value="OQR99891.1"/>
    <property type="molecule type" value="Genomic_DNA"/>
</dbReference>
<proteinExistence type="predicted"/>
<dbReference type="STRING" id="1202772.A0A1V9ZPM3"/>
<accession>A0A1V9ZPM3</accession>
<dbReference type="GO" id="GO:0008324">
    <property type="term" value="F:monoatomic cation transmembrane transporter activity"/>
    <property type="evidence" value="ECO:0007669"/>
    <property type="project" value="TreeGrafter"/>
</dbReference>
<evidence type="ECO:0000259" key="8">
    <source>
        <dbReference type="Pfam" id="PF01699"/>
    </source>
</evidence>
<evidence type="ECO:0000313" key="10">
    <source>
        <dbReference type="Proteomes" id="UP000243579"/>
    </source>
</evidence>
<evidence type="ECO:0000313" key="9">
    <source>
        <dbReference type="EMBL" id="OQR99891.1"/>
    </source>
</evidence>
<feature type="transmembrane region" description="Helical" evidence="7">
    <location>
        <begin position="546"/>
        <end position="569"/>
    </location>
</feature>
<feature type="transmembrane region" description="Helical" evidence="7">
    <location>
        <begin position="477"/>
        <end position="500"/>
    </location>
</feature>
<feature type="transmembrane region" description="Helical" evidence="7">
    <location>
        <begin position="75"/>
        <end position="95"/>
    </location>
</feature>
<feature type="transmembrane region" description="Helical" evidence="7">
    <location>
        <begin position="36"/>
        <end position="63"/>
    </location>
</feature>
<keyword evidence="2" id="KW-0813">Transport</keyword>
<dbReference type="InterPro" id="IPR044880">
    <property type="entry name" value="NCX_ion-bd_dom_sf"/>
</dbReference>
<keyword evidence="10" id="KW-1185">Reference proteome</keyword>
<evidence type="ECO:0000256" key="2">
    <source>
        <dbReference type="ARBA" id="ARBA00022448"/>
    </source>
</evidence>
<feature type="transmembrane region" description="Helical" evidence="7">
    <location>
        <begin position="408"/>
        <end position="428"/>
    </location>
</feature>
<evidence type="ECO:0000256" key="5">
    <source>
        <dbReference type="ARBA" id="ARBA00023136"/>
    </source>
</evidence>
<dbReference type="InterPro" id="IPR051359">
    <property type="entry name" value="CaCA_antiporter"/>
</dbReference>
<evidence type="ECO:0000256" key="1">
    <source>
        <dbReference type="ARBA" id="ARBA00004141"/>
    </source>
</evidence>
<feature type="domain" description="Sodium/calcium exchanger membrane region" evidence="8">
    <location>
        <begin position="39"/>
        <end position="179"/>
    </location>
</feature>
<dbReference type="Proteomes" id="UP000243579">
    <property type="component" value="Unassembled WGS sequence"/>
</dbReference>
<dbReference type="OrthoDB" id="407410at2759"/>
<organism evidence="9 10">
    <name type="scientific">Achlya hypogyna</name>
    <name type="common">Oomycete</name>
    <name type="synonym">Protoachlya hypogyna</name>
    <dbReference type="NCBI Taxonomy" id="1202772"/>
    <lineage>
        <taxon>Eukaryota</taxon>
        <taxon>Sar</taxon>
        <taxon>Stramenopiles</taxon>
        <taxon>Oomycota</taxon>
        <taxon>Saprolegniomycetes</taxon>
        <taxon>Saprolegniales</taxon>
        <taxon>Achlyaceae</taxon>
        <taxon>Achlya</taxon>
    </lineage>
</organism>
<gene>
    <name evidence="9" type="ORF">ACHHYP_03982</name>
</gene>
<dbReference type="PANTHER" id="PTHR12266:SF0">
    <property type="entry name" value="MITOCHONDRIAL SODIUM_CALCIUM EXCHANGER PROTEIN"/>
    <property type="match status" value="1"/>
</dbReference>
<evidence type="ECO:0000256" key="7">
    <source>
        <dbReference type="SAM" id="Phobius"/>
    </source>
</evidence>
<feature type="region of interest" description="Disordered" evidence="6">
    <location>
        <begin position="218"/>
        <end position="240"/>
    </location>
</feature>
<evidence type="ECO:0000256" key="6">
    <source>
        <dbReference type="SAM" id="MobiDB-lite"/>
    </source>
</evidence>
<dbReference type="PANTHER" id="PTHR12266">
    <property type="entry name" value="NA+/CA2+ K+ INDEPENDENT EXCHANGER"/>
    <property type="match status" value="1"/>
</dbReference>
<dbReference type="AlphaFoldDB" id="A0A1V9ZPM3"/>
<keyword evidence="5 7" id="KW-0472">Membrane</keyword>
<feature type="transmembrane region" description="Helical" evidence="7">
    <location>
        <begin position="101"/>
        <end position="122"/>
    </location>
</feature>
<name>A0A1V9ZPM3_ACHHY</name>
<evidence type="ECO:0000256" key="4">
    <source>
        <dbReference type="ARBA" id="ARBA00022989"/>
    </source>
</evidence>
<feature type="transmembrane region" description="Helical" evidence="7">
    <location>
        <begin position="164"/>
        <end position="180"/>
    </location>
</feature>
<feature type="transmembrane region" description="Helical" evidence="7">
    <location>
        <begin position="448"/>
        <end position="470"/>
    </location>
</feature>
<sequence length="574" mass="61497">MDVCVNGSGSASFVDYTFVAHCTWLASVPPLASALLVAWTGVLAYLIVSTTINFAGAAVQTVFKLGGVPPDVAGVTLLSWSNALPDILVMVLAAHKPVEGFALLLGSGLFTATVTVAALNLAAETRQTVDPIKFSRDVLFYVATLLYVEVVIRSDNTTSVQHPWGIVGLVGAYAAAVWLTEKHRHRHPHDSFLAKSSKPVAYYDSDPESDWDENDVLLPSPAGTSSPIKADVADTSQETHDSPLQGLVDLVYPQNAPVESKPLAADDIITFTRAMTQSAQLGPNARRWILFCKPPVLSPPCYNTYATYARARDSGASGPAQRAFDAWYHRLWLPIALALTTVRRLVIPVVARDAWHRPTAVVAMGLATAGLGYALTHLWTPVWGGVSGCGVIAFAWASSSASEGPRGVYLVPFVVFGLWASTLAVYIFEREFPAALEAWSPDVGSATHLVLTFAVVWTNSLAGLVSNVAIAHRGQPLMALGSCFAGPAWALLVGVAYHIGHAWYFNAPVTFGEVSELTRFTYGSLLGVLGLNWIAVATYRFAYTPGLCILLLAIYAICILAILCIALHIDPFES</sequence>
<dbReference type="Pfam" id="PF01699">
    <property type="entry name" value="Na_Ca_ex"/>
    <property type="match status" value="1"/>
</dbReference>
<dbReference type="InterPro" id="IPR004837">
    <property type="entry name" value="NaCa_Exmemb"/>
</dbReference>
<feature type="transmembrane region" description="Helical" evidence="7">
    <location>
        <begin position="371"/>
        <end position="396"/>
    </location>
</feature>
<comment type="caution">
    <text evidence="9">The sequence shown here is derived from an EMBL/GenBank/DDBJ whole genome shotgun (WGS) entry which is preliminary data.</text>
</comment>
<dbReference type="GO" id="GO:0016020">
    <property type="term" value="C:membrane"/>
    <property type="evidence" value="ECO:0007669"/>
    <property type="project" value="UniProtKB-SubCell"/>
</dbReference>
<dbReference type="Gene3D" id="1.20.1420.30">
    <property type="entry name" value="NCX, central ion-binding region"/>
    <property type="match status" value="2"/>
</dbReference>
<comment type="subcellular location">
    <subcellularLocation>
        <location evidence="1">Membrane</location>
        <topology evidence="1">Multi-pass membrane protein</topology>
    </subcellularLocation>
</comment>
<keyword evidence="4 7" id="KW-1133">Transmembrane helix</keyword>
<reference evidence="9 10" key="1">
    <citation type="journal article" date="2014" name="Genome Biol. Evol.">
        <title>The secreted proteins of Achlya hypogyna and Thraustotheca clavata identify the ancestral oomycete secretome and reveal gene acquisitions by horizontal gene transfer.</title>
        <authorList>
            <person name="Misner I."/>
            <person name="Blouin N."/>
            <person name="Leonard G."/>
            <person name="Richards T.A."/>
            <person name="Lane C.E."/>
        </authorList>
    </citation>
    <scope>NUCLEOTIDE SEQUENCE [LARGE SCALE GENOMIC DNA]</scope>
    <source>
        <strain evidence="9 10">ATCC 48635</strain>
    </source>
</reference>
<feature type="transmembrane region" description="Helical" evidence="7">
    <location>
        <begin position="520"/>
        <end position="539"/>
    </location>
</feature>